<proteinExistence type="predicted"/>
<organism evidence="1 2">
    <name type="scientific">Mycena alexandri</name>
    <dbReference type="NCBI Taxonomy" id="1745969"/>
    <lineage>
        <taxon>Eukaryota</taxon>
        <taxon>Fungi</taxon>
        <taxon>Dikarya</taxon>
        <taxon>Basidiomycota</taxon>
        <taxon>Agaricomycotina</taxon>
        <taxon>Agaricomycetes</taxon>
        <taxon>Agaricomycetidae</taxon>
        <taxon>Agaricales</taxon>
        <taxon>Marasmiineae</taxon>
        <taxon>Mycenaceae</taxon>
        <taxon>Mycena</taxon>
    </lineage>
</organism>
<dbReference type="SUPFAM" id="SSF52047">
    <property type="entry name" value="RNI-like"/>
    <property type="match status" value="1"/>
</dbReference>
<reference evidence="1" key="1">
    <citation type="submission" date="2023-03" db="EMBL/GenBank/DDBJ databases">
        <title>Massive genome expansion in bonnet fungi (Mycena s.s.) driven by repeated elements and novel gene families across ecological guilds.</title>
        <authorList>
            <consortium name="Lawrence Berkeley National Laboratory"/>
            <person name="Harder C.B."/>
            <person name="Miyauchi S."/>
            <person name="Viragh M."/>
            <person name="Kuo A."/>
            <person name="Thoen E."/>
            <person name="Andreopoulos B."/>
            <person name="Lu D."/>
            <person name="Skrede I."/>
            <person name="Drula E."/>
            <person name="Henrissat B."/>
            <person name="Morin E."/>
            <person name="Kohler A."/>
            <person name="Barry K."/>
            <person name="LaButti K."/>
            <person name="Morin E."/>
            <person name="Salamov A."/>
            <person name="Lipzen A."/>
            <person name="Mereny Z."/>
            <person name="Hegedus B."/>
            <person name="Baldrian P."/>
            <person name="Stursova M."/>
            <person name="Weitz H."/>
            <person name="Taylor A."/>
            <person name="Grigoriev I.V."/>
            <person name="Nagy L.G."/>
            <person name="Martin F."/>
            <person name="Kauserud H."/>
        </authorList>
    </citation>
    <scope>NUCLEOTIDE SEQUENCE</scope>
    <source>
        <strain evidence="1">CBHHK200</strain>
    </source>
</reference>
<dbReference type="Gene3D" id="3.80.10.10">
    <property type="entry name" value="Ribonuclease Inhibitor"/>
    <property type="match status" value="1"/>
</dbReference>
<sequence length="493" mass="55031">MSSTLPTIDEKNPLYCPAITASSYLSSLRRQNRQRKAKARTQKQPQKDRFLSSFARILDNALQEGDPEPLDILPRSDDTSTATSFGFHSWKENVSTTSFEQLRTSVKKVSARPPLKRKRTLSSFSDLDGPTKYARSIQSVHESSFEISVRRERLDFFPSKPQYSPLVVPKKPVVKTTLAEDLKAKIRALEDDLYGPPIGTESPRGLKPLIERLDAMMPGIRLQDRLTKLPELSHQTIADFLGENGLLNVRVLTLLRTSEIWRLVLTETMGDEDGLNIAGKDVLPVFSKPNGFLFLSELTLSGTRVQDIDLVHIHHLPRLVTLIMNNTGIGNEAIFHLVALRRSLLQLSIATNPHIDDDAIPAILMLSKLSFLTILDTSVDMPGIRRLAQTIYDERRVIDIEIPSACETYVDNMASHYLVDPRPPLIDNPSIVPELSAAALKRNLAAHAARNPAIAATGSKPEMVQRLTTLLETRKMDVLVREMITSGDEVAGR</sequence>
<evidence type="ECO:0000313" key="1">
    <source>
        <dbReference type="EMBL" id="KAJ7035321.1"/>
    </source>
</evidence>
<dbReference type="EMBL" id="JARJCM010000051">
    <property type="protein sequence ID" value="KAJ7035321.1"/>
    <property type="molecule type" value="Genomic_DNA"/>
</dbReference>
<dbReference type="AlphaFoldDB" id="A0AAD6SYC2"/>
<accession>A0AAD6SYC2</accession>
<name>A0AAD6SYC2_9AGAR</name>
<comment type="caution">
    <text evidence="1">The sequence shown here is derived from an EMBL/GenBank/DDBJ whole genome shotgun (WGS) entry which is preliminary data.</text>
</comment>
<gene>
    <name evidence="1" type="ORF">C8F04DRAFT_1037618</name>
</gene>
<protein>
    <submittedName>
        <fullName evidence="1">Uncharacterized protein</fullName>
    </submittedName>
</protein>
<dbReference type="InterPro" id="IPR032675">
    <property type="entry name" value="LRR_dom_sf"/>
</dbReference>
<dbReference type="Proteomes" id="UP001218188">
    <property type="component" value="Unassembled WGS sequence"/>
</dbReference>
<keyword evidence="2" id="KW-1185">Reference proteome</keyword>
<evidence type="ECO:0000313" key="2">
    <source>
        <dbReference type="Proteomes" id="UP001218188"/>
    </source>
</evidence>